<evidence type="ECO:0000313" key="3">
    <source>
        <dbReference type="Proteomes" id="UP000632454"/>
    </source>
</evidence>
<reference evidence="3" key="1">
    <citation type="journal article" date="2019" name="Int. J. Syst. Evol. Microbiol.">
        <title>The Global Catalogue of Microorganisms (GCM) 10K type strain sequencing project: providing services to taxonomists for standard genome sequencing and annotation.</title>
        <authorList>
            <consortium name="The Broad Institute Genomics Platform"/>
            <consortium name="The Broad Institute Genome Sequencing Center for Infectious Disease"/>
            <person name="Wu L."/>
            <person name="Ma J."/>
        </authorList>
    </citation>
    <scope>NUCLEOTIDE SEQUENCE [LARGE SCALE GENOMIC DNA]</scope>
    <source>
        <strain evidence="3">CCM 7855</strain>
    </source>
</reference>
<dbReference type="Proteomes" id="UP000632454">
    <property type="component" value="Unassembled WGS sequence"/>
</dbReference>
<proteinExistence type="predicted"/>
<feature type="domain" description="Dienelactone hydrolase" evidence="1">
    <location>
        <begin position="83"/>
        <end position="313"/>
    </location>
</feature>
<name>A0ABQ1UKZ3_9NOCA</name>
<dbReference type="InterPro" id="IPR002925">
    <property type="entry name" value="Dienelactn_hydro"/>
</dbReference>
<dbReference type="SUPFAM" id="SSF53474">
    <property type="entry name" value="alpha/beta-Hydrolases"/>
    <property type="match status" value="1"/>
</dbReference>
<evidence type="ECO:0000313" key="2">
    <source>
        <dbReference type="EMBL" id="GGF19592.1"/>
    </source>
</evidence>
<dbReference type="EMBL" id="BMCS01000001">
    <property type="protein sequence ID" value="GGF19592.1"/>
    <property type="molecule type" value="Genomic_DNA"/>
</dbReference>
<comment type="caution">
    <text evidence="2">The sequence shown here is derived from an EMBL/GenBank/DDBJ whole genome shotgun (WGS) entry which is preliminary data.</text>
</comment>
<dbReference type="Pfam" id="PF01738">
    <property type="entry name" value="DLH"/>
    <property type="match status" value="1"/>
</dbReference>
<dbReference type="InterPro" id="IPR051049">
    <property type="entry name" value="Dienelactone_hydrolase-like"/>
</dbReference>
<gene>
    <name evidence="2" type="ORF">GCM10007298_14550</name>
</gene>
<organism evidence="2 3">
    <name type="scientific">Williamsia phyllosphaerae</name>
    <dbReference type="NCBI Taxonomy" id="885042"/>
    <lineage>
        <taxon>Bacteria</taxon>
        <taxon>Bacillati</taxon>
        <taxon>Actinomycetota</taxon>
        <taxon>Actinomycetes</taxon>
        <taxon>Mycobacteriales</taxon>
        <taxon>Nocardiaceae</taxon>
        <taxon>Williamsia</taxon>
    </lineage>
</organism>
<dbReference type="GO" id="GO:0016787">
    <property type="term" value="F:hydrolase activity"/>
    <property type="evidence" value="ECO:0007669"/>
    <property type="project" value="UniProtKB-KW"/>
</dbReference>
<keyword evidence="2" id="KW-0378">Hydrolase</keyword>
<accession>A0ABQ1UKZ3</accession>
<dbReference type="PANTHER" id="PTHR46623">
    <property type="entry name" value="CARBOXYMETHYLENEBUTENOLIDASE-RELATED"/>
    <property type="match status" value="1"/>
</dbReference>
<keyword evidence="3" id="KW-1185">Reference proteome</keyword>
<protein>
    <submittedName>
        <fullName evidence="2">Hydrolase</fullName>
    </submittedName>
</protein>
<evidence type="ECO:0000259" key="1">
    <source>
        <dbReference type="Pfam" id="PF01738"/>
    </source>
</evidence>
<dbReference type="InterPro" id="IPR029058">
    <property type="entry name" value="AB_hydrolase_fold"/>
</dbReference>
<dbReference type="Gene3D" id="3.40.50.1820">
    <property type="entry name" value="alpha/beta hydrolase"/>
    <property type="match status" value="1"/>
</dbReference>
<sequence>MDHAGYTDEHKSIADHGWWDLIDSTDRRMVFELHGERGVVRYALINTGRDWLLHLTKDQPVVNDPYAEVMDLITFDAPGGTVEAHVATPPAGSGPGVLLFMDAIGLRPELITMAERIASWGYVVLTPNLFYRDGTAEELMPKGDLRQPGERESFFEGIGPRMGNLTTDKSTADTAVYHQTLLGLEAVVGDRVGTVGYCMGARLVTRYAGTFPDNVVAAAGFHGGGLVTDQPDSPHLSVATARAEFVYGHADNDGSMPPEAVQTLGAALDAAGLTAKNEVYPDAPHGYSMADTSMYQEAGAERSFTELEALFARTLR</sequence>
<dbReference type="PANTHER" id="PTHR46623:SF10">
    <property type="entry name" value="CARBOXYMETHYLENEBUTENOLIDASE HOMOLOG"/>
    <property type="match status" value="1"/>
</dbReference>